<dbReference type="NCBIfam" id="TIGR04041">
    <property type="entry name" value="activase_YjjW"/>
    <property type="match status" value="1"/>
</dbReference>
<dbReference type="SFLD" id="SFLDG01066">
    <property type="entry name" value="organic_radical-activating_enz"/>
    <property type="match status" value="1"/>
</dbReference>
<keyword evidence="11" id="KW-1185">Reference proteome</keyword>
<dbReference type="Pfam" id="PF04055">
    <property type="entry name" value="Radical_SAM"/>
    <property type="match status" value="1"/>
</dbReference>
<keyword evidence="5" id="KW-0479">Metal-binding</keyword>
<evidence type="ECO:0000256" key="8">
    <source>
        <dbReference type="ARBA" id="ARBA00023014"/>
    </source>
</evidence>
<gene>
    <name evidence="10" type="ORF">NL53_00740</name>
</gene>
<dbReference type="InterPro" id="IPR007197">
    <property type="entry name" value="rSAM"/>
</dbReference>
<dbReference type="InterPro" id="IPR040074">
    <property type="entry name" value="BssD/PflA/YjjW"/>
</dbReference>
<dbReference type="PROSITE" id="PS00198">
    <property type="entry name" value="4FE4S_FER_1"/>
    <property type="match status" value="1"/>
</dbReference>
<keyword evidence="7" id="KW-0408">Iron</keyword>
<dbReference type="Gene3D" id="3.20.20.70">
    <property type="entry name" value="Aldolase class I"/>
    <property type="match status" value="1"/>
</dbReference>
<comment type="caution">
    <text evidence="10">The sequence shown here is derived from an EMBL/GenBank/DDBJ whole genome shotgun (WGS) entry which is preliminary data.</text>
</comment>
<dbReference type="CDD" id="cd01335">
    <property type="entry name" value="Radical_SAM"/>
    <property type="match status" value="1"/>
</dbReference>
<keyword evidence="4" id="KW-0949">S-adenosyl-L-methionine</keyword>
<dbReference type="Pfam" id="PF00037">
    <property type="entry name" value="Fer4"/>
    <property type="match status" value="1"/>
</dbReference>
<protein>
    <recommendedName>
        <fullName evidence="9">4Fe-4S ferredoxin-type domain-containing protein</fullName>
    </recommendedName>
</protein>
<evidence type="ECO:0000256" key="2">
    <source>
        <dbReference type="ARBA" id="ARBA00009777"/>
    </source>
</evidence>
<dbReference type="Proteomes" id="UP000030520">
    <property type="component" value="Unassembled WGS sequence"/>
</dbReference>
<keyword evidence="3" id="KW-0004">4Fe-4S</keyword>
<evidence type="ECO:0000256" key="1">
    <source>
        <dbReference type="ARBA" id="ARBA00001966"/>
    </source>
</evidence>
<dbReference type="PANTHER" id="PTHR30352">
    <property type="entry name" value="PYRUVATE FORMATE-LYASE-ACTIVATING ENZYME"/>
    <property type="match status" value="1"/>
</dbReference>
<dbReference type="InterPro" id="IPR023912">
    <property type="entry name" value="YjjW_bact"/>
</dbReference>
<dbReference type="SFLD" id="SFLDG01118">
    <property type="entry name" value="activating_enzymes__group_2"/>
    <property type="match status" value="1"/>
</dbReference>
<dbReference type="RefSeq" id="WP_038211996.1">
    <property type="nucleotide sequence ID" value="NZ_JRWM01000001.1"/>
</dbReference>
<dbReference type="InterPro" id="IPR013785">
    <property type="entry name" value="Aldolase_TIM"/>
</dbReference>
<name>A0ABR4YH50_9VIBR</name>
<organism evidence="10 11">
    <name type="scientific">Vibrio variabilis</name>
    <dbReference type="NCBI Taxonomy" id="990271"/>
    <lineage>
        <taxon>Bacteria</taxon>
        <taxon>Pseudomonadati</taxon>
        <taxon>Pseudomonadota</taxon>
        <taxon>Gammaproteobacteria</taxon>
        <taxon>Vibrionales</taxon>
        <taxon>Vibrionaceae</taxon>
        <taxon>Vibrio</taxon>
    </lineage>
</organism>
<dbReference type="PROSITE" id="PS01087">
    <property type="entry name" value="RADICAL_ACTIVATING"/>
    <property type="match status" value="1"/>
</dbReference>
<accession>A0ABR4YH50</accession>
<dbReference type="InterPro" id="IPR058240">
    <property type="entry name" value="rSAM_sf"/>
</dbReference>
<dbReference type="EMBL" id="JRWM01000001">
    <property type="protein sequence ID" value="KHA62615.1"/>
    <property type="molecule type" value="Genomic_DNA"/>
</dbReference>
<reference evidence="10 11" key="1">
    <citation type="submission" date="2014-10" db="EMBL/GenBank/DDBJ databases">
        <title>Genome sequencing of Vibrio variabilis T01.</title>
        <authorList>
            <person name="Chan K.-G."/>
            <person name="Mohamad N.I."/>
        </authorList>
    </citation>
    <scope>NUCLEOTIDE SEQUENCE [LARGE SCALE GENOMIC DNA]</scope>
    <source>
        <strain evidence="10 11">T01</strain>
    </source>
</reference>
<evidence type="ECO:0000256" key="3">
    <source>
        <dbReference type="ARBA" id="ARBA00022485"/>
    </source>
</evidence>
<sequence length="288" mass="32424">MEKSAFVSRILNFSCVDGPGNRLVIFLQGCNFSCITCHNPHTINHCNHCGDCVAVCPSGALTLEDSGRVAWNEVKCTHCDDCLDRCDHHSNPKIMGYTVTQVVGLIRKQRHFISGITMSGGEATLQLPFIIDLFKAIKQDEELSHLTCFIDSNGYLSQQGWLNVLPFMDGAMIDLKSWQNETHLWLVGRDNHKVIRSIRLLAEQGKLHELRLLHVPDKSDLESEISHIAALINQLPVNVNIRLNAFQHHGVIGQALSWSKCSEEQIDHLYQRLEKLVPNPISRPSVYV</sequence>
<evidence type="ECO:0000256" key="7">
    <source>
        <dbReference type="ARBA" id="ARBA00023004"/>
    </source>
</evidence>
<dbReference type="InterPro" id="IPR017896">
    <property type="entry name" value="4Fe4S_Fe-S-bd"/>
</dbReference>
<dbReference type="InterPro" id="IPR012839">
    <property type="entry name" value="Organic_radical_activase"/>
</dbReference>
<dbReference type="SUPFAM" id="SSF54862">
    <property type="entry name" value="4Fe-4S ferredoxins"/>
    <property type="match status" value="1"/>
</dbReference>
<dbReference type="PROSITE" id="PS51379">
    <property type="entry name" value="4FE4S_FER_2"/>
    <property type="match status" value="1"/>
</dbReference>
<dbReference type="PANTHER" id="PTHR30352:SF13">
    <property type="entry name" value="GLYCYL-RADICAL ENZYME ACTIVATING ENZYME YJJW-RELATED"/>
    <property type="match status" value="1"/>
</dbReference>
<dbReference type="SUPFAM" id="SSF102114">
    <property type="entry name" value="Radical SAM enzymes"/>
    <property type="match status" value="1"/>
</dbReference>
<dbReference type="SFLD" id="SFLDS00029">
    <property type="entry name" value="Radical_SAM"/>
    <property type="match status" value="1"/>
</dbReference>
<dbReference type="InterPro" id="IPR001989">
    <property type="entry name" value="Radical_activat_CS"/>
</dbReference>
<feature type="domain" description="4Fe-4S ferredoxin-type" evidence="9">
    <location>
        <begin position="39"/>
        <end position="66"/>
    </location>
</feature>
<dbReference type="Gene3D" id="3.30.70.20">
    <property type="match status" value="1"/>
</dbReference>
<keyword evidence="8" id="KW-0411">Iron-sulfur</keyword>
<evidence type="ECO:0000256" key="5">
    <source>
        <dbReference type="ARBA" id="ARBA00022723"/>
    </source>
</evidence>
<evidence type="ECO:0000259" key="9">
    <source>
        <dbReference type="PROSITE" id="PS51379"/>
    </source>
</evidence>
<dbReference type="InterPro" id="IPR034457">
    <property type="entry name" value="Organic_radical-activating"/>
</dbReference>
<dbReference type="SFLD" id="SFLDF00392">
    <property type="entry name" value="YjjI_activase"/>
    <property type="match status" value="1"/>
</dbReference>
<proteinExistence type="inferred from homology"/>
<evidence type="ECO:0000313" key="10">
    <source>
        <dbReference type="EMBL" id="KHA62615.1"/>
    </source>
</evidence>
<evidence type="ECO:0000256" key="4">
    <source>
        <dbReference type="ARBA" id="ARBA00022691"/>
    </source>
</evidence>
<dbReference type="InterPro" id="IPR017900">
    <property type="entry name" value="4Fe4S_Fe_S_CS"/>
</dbReference>
<dbReference type="PIRSF" id="PIRSF000371">
    <property type="entry name" value="PFL_act_enz"/>
    <property type="match status" value="1"/>
</dbReference>
<comment type="cofactor">
    <cofactor evidence="1">
        <name>[4Fe-4S] cluster</name>
        <dbReference type="ChEBI" id="CHEBI:49883"/>
    </cofactor>
</comment>
<keyword evidence="6" id="KW-0560">Oxidoreductase</keyword>
<comment type="similarity">
    <text evidence="2">Belongs to the organic radical-activating enzymes family.</text>
</comment>
<evidence type="ECO:0000313" key="11">
    <source>
        <dbReference type="Proteomes" id="UP000030520"/>
    </source>
</evidence>
<evidence type="ECO:0000256" key="6">
    <source>
        <dbReference type="ARBA" id="ARBA00023002"/>
    </source>
</evidence>